<proteinExistence type="predicted"/>
<organism evidence="2 3">
    <name type="scientific">Ulvibacter litoralis</name>
    <dbReference type="NCBI Taxonomy" id="227084"/>
    <lineage>
        <taxon>Bacteria</taxon>
        <taxon>Pseudomonadati</taxon>
        <taxon>Bacteroidota</taxon>
        <taxon>Flavobacteriia</taxon>
        <taxon>Flavobacteriales</taxon>
        <taxon>Flavobacteriaceae</taxon>
        <taxon>Ulvibacter</taxon>
    </lineage>
</organism>
<name>A0A1G7J3Y6_9FLAO</name>
<evidence type="ECO:0000313" key="2">
    <source>
        <dbReference type="EMBL" id="SDF19504.1"/>
    </source>
</evidence>
<dbReference type="InterPro" id="IPR014710">
    <property type="entry name" value="RmlC-like_jellyroll"/>
</dbReference>
<dbReference type="Gene3D" id="2.60.120.10">
    <property type="entry name" value="Jelly Rolls"/>
    <property type="match status" value="1"/>
</dbReference>
<dbReference type="AlphaFoldDB" id="A0A1G7J3Y6"/>
<accession>A0A1G7J3Y6</accession>
<dbReference type="EMBL" id="FNBA01000008">
    <property type="protein sequence ID" value="SDF19504.1"/>
    <property type="molecule type" value="Genomic_DNA"/>
</dbReference>
<dbReference type="STRING" id="227084.SAMN05421855_10873"/>
<dbReference type="SUPFAM" id="SSF51206">
    <property type="entry name" value="cAMP-binding domain-like"/>
    <property type="match status" value="1"/>
</dbReference>
<dbReference type="GO" id="GO:0016301">
    <property type="term" value="F:kinase activity"/>
    <property type="evidence" value="ECO:0007669"/>
    <property type="project" value="UniProtKB-KW"/>
</dbReference>
<evidence type="ECO:0000259" key="1">
    <source>
        <dbReference type="Pfam" id="PF00027"/>
    </source>
</evidence>
<feature type="domain" description="Cyclic nucleotide-binding" evidence="1">
    <location>
        <begin position="36"/>
        <end position="121"/>
    </location>
</feature>
<sequence>MNEHIKYSANFKEKISEYFPISEESFNLLENIMSFKKLKKDQVLLNFGQVSKNIYFVCKGTIIAYFTDDKGNTYNKNIFLEKQFAGSTVSALLKTPSEFTLQAIEETILITINYQHYKNLIYSNKELNCFYIAYLEKNWIIDKEQREVSLVMENATTRYLKFLTDYPDIDKRISLNHIASHLGITPTQLSRIRKKLKEK</sequence>
<dbReference type="InterPro" id="IPR018490">
    <property type="entry name" value="cNMP-bd_dom_sf"/>
</dbReference>
<keyword evidence="3" id="KW-1185">Reference proteome</keyword>
<dbReference type="Pfam" id="PF00027">
    <property type="entry name" value="cNMP_binding"/>
    <property type="match status" value="1"/>
</dbReference>
<evidence type="ECO:0000313" key="3">
    <source>
        <dbReference type="Proteomes" id="UP000199321"/>
    </source>
</evidence>
<dbReference type="Proteomes" id="UP000199321">
    <property type="component" value="Unassembled WGS sequence"/>
</dbReference>
<reference evidence="2 3" key="1">
    <citation type="submission" date="2016-10" db="EMBL/GenBank/DDBJ databases">
        <authorList>
            <person name="de Groot N.N."/>
        </authorList>
    </citation>
    <scope>NUCLEOTIDE SEQUENCE [LARGE SCALE GENOMIC DNA]</scope>
    <source>
        <strain evidence="2 3">DSM 16195</strain>
    </source>
</reference>
<protein>
    <submittedName>
        <fullName evidence="2">cAMP-binding domain of CRP or a regulatory subunit of cAMP-dependent protein kinases</fullName>
    </submittedName>
</protein>
<gene>
    <name evidence="2" type="ORF">SAMN05421855_10873</name>
</gene>
<dbReference type="RefSeq" id="WP_229792648.1">
    <property type="nucleotide sequence ID" value="NZ_BMWO01000006.1"/>
</dbReference>
<dbReference type="InterPro" id="IPR000595">
    <property type="entry name" value="cNMP-bd_dom"/>
</dbReference>
<keyword evidence="2" id="KW-0808">Transferase</keyword>
<keyword evidence="2" id="KW-0418">Kinase</keyword>